<dbReference type="Pfam" id="PF19047">
    <property type="entry name" value="HOOK_N"/>
    <property type="match status" value="1"/>
</dbReference>
<feature type="chain" id="PRO_5030155885" evidence="9">
    <location>
        <begin position="25"/>
        <end position="726"/>
    </location>
</feature>
<dbReference type="GO" id="GO:0005874">
    <property type="term" value="C:microtubule"/>
    <property type="evidence" value="ECO:0007669"/>
    <property type="project" value="UniProtKB-KW"/>
</dbReference>
<evidence type="ECO:0000256" key="9">
    <source>
        <dbReference type="SAM" id="SignalP"/>
    </source>
</evidence>
<evidence type="ECO:0000313" key="11">
    <source>
        <dbReference type="Ensembl" id="ENSXETP00000088528"/>
    </source>
</evidence>
<dbReference type="InterPro" id="IPR001715">
    <property type="entry name" value="CH_dom"/>
</dbReference>
<reference evidence="11" key="1">
    <citation type="journal article" date="2010" name="Science">
        <title>The genome of the Western clawed frog Xenopus tropicalis.</title>
        <authorList>
            <person name="Hellsten U."/>
            <person name="Harland R.M."/>
            <person name="Gilchrist M.J."/>
            <person name="Hendrix D."/>
            <person name="Jurka J."/>
            <person name="Kapitonov V."/>
            <person name="Ovcharenko I."/>
            <person name="Putnam N.H."/>
            <person name="Shu S."/>
            <person name="Taher L."/>
            <person name="Blitz I.L."/>
            <person name="Blumberg B."/>
            <person name="Dichmann D.S."/>
            <person name="Dubchak I."/>
            <person name="Amaya E."/>
            <person name="Detter J.C."/>
            <person name="Fletcher R."/>
            <person name="Gerhard D.S."/>
            <person name="Goodstein D."/>
            <person name="Graves T."/>
            <person name="Grigoriev I.V."/>
            <person name="Grimwood J."/>
            <person name="Kawashima T."/>
            <person name="Lindquist E."/>
            <person name="Lucas S.M."/>
            <person name="Mead P.E."/>
            <person name="Mitros T."/>
            <person name="Ogino H."/>
            <person name="Ohta Y."/>
            <person name="Poliakov A.V."/>
            <person name="Pollet N."/>
            <person name="Robert J."/>
            <person name="Salamov A."/>
            <person name="Sater A.K."/>
            <person name="Schmutz J."/>
            <person name="Terry A."/>
            <person name="Vize P.D."/>
            <person name="Warren W.C."/>
            <person name="Wells D."/>
            <person name="Wills A."/>
            <person name="Wilson R.K."/>
            <person name="Zimmerman L.B."/>
            <person name="Zorn A.M."/>
            <person name="Grainger R."/>
            <person name="Grammer T."/>
            <person name="Khokha M.K."/>
            <person name="Richardson P.M."/>
            <person name="Rokhsar D.S."/>
        </authorList>
    </citation>
    <scope>NUCLEOTIDE SEQUENCE [LARGE SCALE GENOMIC DNA]</scope>
    <source>
        <strain evidence="11">Nigerian</strain>
    </source>
</reference>
<evidence type="ECO:0000256" key="6">
    <source>
        <dbReference type="ARBA" id="ARBA00023212"/>
    </source>
</evidence>
<reference evidence="11" key="2">
    <citation type="submission" date="2020-05" db="UniProtKB">
        <authorList>
            <consortium name="Ensembl"/>
        </authorList>
    </citation>
    <scope>IDENTIFICATION</scope>
</reference>
<dbReference type="Pfam" id="PF05622">
    <property type="entry name" value="HOOK"/>
    <property type="match status" value="1"/>
</dbReference>
<feature type="signal peptide" evidence="9">
    <location>
        <begin position="1"/>
        <end position="24"/>
    </location>
</feature>
<dbReference type="InterPro" id="IPR008636">
    <property type="entry name" value="Hook_C"/>
</dbReference>
<dbReference type="Ensembl" id="ENSXETT00000079494">
    <property type="protein sequence ID" value="ENSXETP00000088528"/>
    <property type="gene ID" value="ENSXETG00000004765"/>
</dbReference>
<evidence type="ECO:0000256" key="2">
    <source>
        <dbReference type="ARBA" id="ARBA00006946"/>
    </source>
</evidence>
<dbReference type="GO" id="GO:0008017">
    <property type="term" value="F:microtubule binding"/>
    <property type="evidence" value="ECO:0007669"/>
    <property type="project" value="InterPro"/>
</dbReference>
<dbReference type="FunCoup" id="A0A6I8S5L4">
    <property type="interactions" value="1706"/>
</dbReference>
<evidence type="ECO:0000256" key="3">
    <source>
        <dbReference type="ARBA" id="ARBA00022490"/>
    </source>
</evidence>
<proteinExistence type="inferred from homology"/>
<gene>
    <name evidence="11" type="primary">hook2</name>
</gene>
<protein>
    <submittedName>
        <fullName evidence="11">Hook microtubule-tethering protein 2</fullName>
    </submittedName>
</protein>
<dbReference type="InParanoid" id="A0A6I8S5L4"/>
<dbReference type="Gene3D" id="1.10.418.10">
    <property type="entry name" value="Calponin-like domain"/>
    <property type="match status" value="1"/>
</dbReference>
<keyword evidence="5 7" id="KW-0175">Coiled coil</keyword>
<feature type="domain" description="Calponin-homology (CH)" evidence="10">
    <location>
        <begin position="12"/>
        <end position="128"/>
    </location>
</feature>
<comment type="subcellular location">
    <subcellularLocation>
        <location evidence="1">Cytoplasm</location>
        <location evidence="1">Cytoskeleton</location>
    </subcellularLocation>
</comment>
<dbReference type="Xenbase" id="XB-GENE-991660">
    <property type="gene designation" value="hook2"/>
</dbReference>
<dbReference type="AlphaFoldDB" id="A0A6I8S5L4"/>
<dbReference type="SUPFAM" id="SSF116907">
    <property type="entry name" value="Hook domain"/>
    <property type="match status" value="1"/>
</dbReference>
<evidence type="ECO:0000256" key="1">
    <source>
        <dbReference type="ARBA" id="ARBA00004245"/>
    </source>
</evidence>
<dbReference type="FunFam" id="1.10.418.10:FF:000024">
    <property type="entry name" value="Hook homolog 3 (Drosophila)"/>
    <property type="match status" value="1"/>
</dbReference>
<name>A0A6I8S5L4_XENTR</name>
<evidence type="ECO:0000259" key="10">
    <source>
        <dbReference type="PROSITE" id="PS50021"/>
    </source>
</evidence>
<dbReference type="InterPro" id="IPR043936">
    <property type="entry name" value="HOOK_N"/>
</dbReference>
<dbReference type="PANTHER" id="PTHR18947">
    <property type="entry name" value="HOOK PROTEINS"/>
    <property type="match status" value="1"/>
</dbReference>
<dbReference type="PANTHER" id="PTHR18947:SF37">
    <property type="entry name" value="PROTEIN HOOK HOMOLOG 2"/>
    <property type="match status" value="1"/>
</dbReference>
<keyword evidence="3" id="KW-0963">Cytoplasm</keyword>
<keyword evidence="9" id="KW-0732">Signal</keyword>
<sequence>MMHSSFGCSPILTFIFLFLNQMQTFQVSGPCSSYEDLTGGVAIAQVLNRIDPSWFNEAWLVRVKQDTTENWRIKVSNLKRILQSILEYYQDVLGHPVSDDHIPDVALIGEFSNAAELRKMVQLVLGCAISCDKKEEHIQQIMTLGESVQQAVMESIQELLSKDPTDAVTSESYINYDSQSRKYYFLSEDNDEKNEILQRCHDLEQQVSLLMEEKKNLVGENRNLREQQEQSGMGTPQLFNKKLLLLQSQIEQLQEENYRLESSRDDYRQRCQELDRDIQELQQRNQDLTGLAHEAQALRDEMDVLRHSSDRVGKLESLVESYKKKLEDLGDLRRQVKLLEERNTVYMQRTCQLEEELHKANASRGQLENLSRQIQELHKKHSTESLRAEKWQFEFQTLKEKFEALQKERERLITERDSLRETNDELRCSHLQQTCLGQADVLLSGSSPPLENLAAEIVPAELRETVMRLQQENKMLCTQEASYQDRLCDLQNLLEESNRSKNRMESESRLQQQQIKELKAQVEELQKHLREQGNRAEDSSQLKRKLEEHLEMLHDAHSELQKKREYIETLEPKADLNMSRKVNELQQILRQKEEDMRAMEDRYKRYVDKARTVIKSLDPKQQNCIPPEIQALKNQLQEKDTRIRHLETDYEKTKVQRDHEEKLIISAWYNMGMALHQKATDERSQPPNGAQSFLAQQRLATNARRGQISRSHTLLPQYTDKRQSFS</sequence>
<accession>A0A6I8S5L4</accession>
<dbReference type="PROSITE" id="PS50021">
    <property type="entry name" value="CH"/>
    <property type="match status" value="1"/>
</dbReference>
<dbReference type="Bgee" id="ENSXETG00000004765">
    <property type="expression patterns" value="Expressed in 4-cell stage embryo and 12 other cell types or tissues"/>
</dbReference>
<keyword evidence="4" id="KW-0493">Microtubule</keyword>
<dbReference type="GO" id="GO:0031122">
    <property type="term" value="P:cytoplasmic microtubule organization"/>
    <property type="evidence" value="ECO:0007669"/>
    <property type="project" value="InterPro"/>
</dbReference>
<dbReference type="GO" id="GO:0030705">
    <property type="term" value="P:cytoskeleton-dependent intracellular transport"/>
    <property type="evidence" value="ECO:0007669"/>
    <property type="project" value="InterPro"/>
</dbReference>
<dbReference type="GO" id="GO:0010256">
    <property type="term" value="P:endomembrane system organization"/>
    <property type="evidence" value="ECO:0007669"/>
    <property type="project" value="UniProtKB-ARBA"/>
</dbReference>
<evidence type="ECO:0000256" key="7">
    <source>
        <dbReference type="SAM" id="Coils"/>
    </source>
</evidence>
<evidence type="ECO:0000256" key="4">
    <source>
        <dbReference type="ARBA" id="ARBA00022701"/>
    </source>
</evidence>
<feature type="region of interest" description="Disordered" evidence="8">
    <location>
        <begin position="701"/>
        <end position="726"/>
    </location>
</feature>
<comment type="similarity">
    <text evidence="2">Belongs to the hook family.</text>
</comment>
<evidence type="ECO:0000256" key="5">
    <source>
        <dbReference type="ARBA" id="ARBA00023054"/>
    </source>
</evidence>
<feature type="coiled-coil region" evidence="7">
    <location>
        <begin position="186"/>
        <end position="429"/>
    </location>
</feature>
<keyword evidence="6" id="KW-0206">Cytoskeleton</keyword>
<dbReference type="InterPro" id="IPR036872">
    <property type="entry name" value="CH_dom_sf"/>
</dbReference>
<organism evidence="11">
    <name type="scientific">Xenopus tropicalis</name>
    <name type="common">Western clawed frog</name>
    <name type="synonym">Silurana tropicalis</name>
    <dbReference type="NCBI Taxonomy" id="8364"/>
    <lineage>
        <taxon>Eukaryota</taxon>
        <taxon>Metazoa</taxon>
        <taxon>Chordata</taxon>
        <taxon>Craniata</taxon>
        <taxon>Vertebrata</taxon>
        <taxon>Euteleostomi</taxon>
        <taxon>Amphibia</taxon>
        <taxon>Batrachia</taxon>
        <taxon>Anura</taxon>
        <taxon>Pipoidea</taxon>
        <taxon>Pipidae</taxon>
        <taxon>Xenopodinae</taxon>
        <taxon>Xenopus</taxon>
        <taxon>Silurana</taxon>
    </lineage>
</organism>
<dbReference type="GeneTree" id="ENSGT00940000160152"/>
<feature type="coiled-coil region" evidence="7">
    <location>
        <begin position="490"/>
        <end position="656"/>
    </location>
</feature>
<evidence type="ECO:0000256" key="8">
    <source>
        <dbReference type="SAM" id="MobiDB-lite"/>
    </source>
</evidence>